<evidence type="ECO:0000259" key="3">
    <source>
        <dbReference type="PROSITE" id="PS50103"/>
    </source>
</evidence>
<evidence type="ECO:0000256" key="1">
    <source>
        <dbReference type="PROSITE-ProRule" id="PRU00723"/>
    </source>
</evidence>
<feature type="region of interest" description="Disordered" evidence="2">
    <location>
        <begin position="613"/>
        <end position="632"/>
    </location>
</feature>
<evidence type="ECO:0000313" key="4">
    <source>
        <dbReference type="EMBL" id="KXT10174.1"/>
    </source>
</evidence>
<feature type="domain" description="C3H1-type" evidence="3">
    <location>
        <begin position="648"/>
        <end position="678"/>
    </location>
</feature>
<reference evidence="4 5" key="1">
    <citation type="submission" date="2015-07" db="EMBL/GenBank/DDBJ databases">
        <title>Comparative genomics of the Sigatoka disease complex on banana suggests a link between parallel evolutionary changes in Pseudocercospora fijiensis and Pseudocercospora eumusae and increased virulence on the banana host.</title>
        <authorList>
            <person name="Chang T.-C."/>
            <person name="Salvucci A."/>
            <person name="Crous P.W."/>
            <person name="Stergiopoulos I."/>
        </authorList>
    </citation>
    <scope>NUCLEOTIDE SEQUENCE [LARGE SCALE GENOMIC DNA]</scope>
    <source>
        <strain evidence="4 5">CBS 116634</strain>
    </source>
</reference>
<name>A0A139I662_9PEZI</name>
<keyword evidence="1" id="KW-0862">Zinc</keyword>
<dbReference type="AlphaFoldDB" id="A0A139I662"/>
<protein>
    <recommendedName>
        <fullName evidence="3">C3H1-type domain-containing protein</fullName>
    </recommendedName>
</protein>
<dbReference type="InterPro" id="IPR000571">
    <property type="entry name" value="Znf_CCCH"/>
</dbReference>
<evidence type="ECO:0000313" key="5">
    <source>
        <dbReference type="Proteomes" id="UP000073492"/>
    </source>
</evidence>
<dbReference type="Proteomes" id="UP000073492">
    <property type="component" value="Unassembled WGS sequence"/>
</dbReference>
<dbReference type="GO" id="GO:0008270">
    <property type="term" value="F:zinc ion binding"/>
    <property type="evidence" value="ECO:0007669"/>
    <property type="project" value="UniProtKB-KW"/>
</dbReference>
<organism evidence="4 5">
    <name type="scientific">Pseudocercospora musae</name>
    <dbReference type="NCBI Taxonomy" id="113226"/>
    <lineage>
        <taxon>Eukaryota</taxon>
        <taxon>Fungi</taxon>
        <taxon>Dikarya</taxon>
        <taxon>Ascomycota</taxon>
        <taxon>Pezizomycotina</taxon>
        <taxon>Dothideomycetes</taxon>
        <taxon>Dothideomycetidae</taxon>
        <taxon>Mycosphaerellales</taxon>
        <taxon>Mycosphaerellaceae</taxon>
        <taxon>Pseudocercospora</taxon>
    </lineage>
</organism>
<evidence type="ECO:0000256" key="2">
    <source>
        <dbReference type="SAM" id="MobiDB-lite"/>
    </source>
</evidence>
<dbReference type="PROSITE" id="PS50103">
    <property type="entry name" value="ZF_C3H1"/>
    <property type="match status" value="1"/>
</dbReference>
<gene>
    <name evidence="4" type="ORF">AC579_3427</name>
</gene>
<keyword evidence="1" id="KW-0479">Metal-binding</keyword>
<accession>A0A139I662</accession>
<dbReference type="STRING" id="113226.A0A139I662"/>
<dbReference type="EMBL" id="LFZO01000282">
    <property type="protein sequence ID" value="KXT10174.1"/>
    <property type="molecule type" value="Genomic_DNA"/>
</dbReference>
<sequence length="860" mass="96165">MLSHGLATARTAALRPLRPPSIPQPRPFTQRSRVLLIAAARAPRPQLPYLTQPLYRYGRPQAPMARLLSTENRRFVREQVWLAAKWTARGWLAFGLLGVAWFGYNIEVDERSQPTPNEWRFGTRQLLRAARAFSDPETSGQTGGGGIVNWPKVGGHYINVLARLEDVEREGEGLVEVEVGEGEGEAMLIPGVGRGGFDISGKTWPWKAGYFEAIMGCAQAAEHLEGMVLDQTRGLVFPKEFMIGPSNPDARPTPPYMKAAPREEHCTAPFPPPETFYMRVLSARGFTTAQQLDAALSYAHWLELKGRNEAAAAMYTRGVHVATAALPDAVQAADVLDANTCTLRDAAPHVTPNLLRASTALAIHRARTGNIAESLPILVSVLRARRTAPISPSPGPEPEPPHRPAFGLWNFLFVPPQFPDPPPSGDTPLIRTSSEPSCSDAELMLYIGEIIFASSSKSDGGWQRHAAEEGVAWTKKAVAIADAQLAKPARASASDPERENEREKCRECLVTGVGNWELMLQRLAHQEQPVAKCSTTWKFWQKSKSRAGEADNESSRQEDQETLARLRERIIRDALQQHPPVRPVHSVQRDDPITLHEIQQFANLVNPPTRCGAHNTHATSQRPSPTAHVAFPSSSMSHTAQQEILAIRPTEQTCFSWARGETCPLGSTNCRRPHHFYPTVVWRTLPSSSPHMPRDHPKQLKSTRCPLWPSYLCPWSAPELCPYAHETTRDAEKSTRMQDAARMLCEQGKFETVLRFKCRACQKSFHAMQDAAKHHKGCWKRRVKNVVWKTTDGSVEGLEVFERMKREDKPTLKPLRDLIYDAWKDIVEADEQGMWPNNEELRRAAREHSLFKKGKAKLIE</sequence>
<comment type="caution">
    <text evidence="4">The sequence shown here is derived from an EMBL/GenBank/DDBJ whole genome shotgun (WGS) entry which is preliminary data.</text>
</comment>
<proteinExistence type="predicted"/>
<feature type="zinc finger region" description="C3H1-type" evidence="1">
    <location>
        <begin position="648"/>
        <end position="678"/>
    </location>
</feature>
<keyword evidence="5" id="KW-1185">Reference proteome</keyword>
<dbReference type="OrthoDB" id="5408102at2759"/>
<keyword evidence="1" id="KW-0863">Zinc-finger</keyword>